<dbReference type="AlphaFoldDB" id="A0A8C5R5Y8"/>
<proteinExistence type="predicted"/>
<dbReference type="PANTHER" id="PTHR46424:SF1">
    <property type="entry name" value="UBX DOMAIN-CONTAINING PROTEIN 4"/>
    <property type="match status" value="1"/>
</dbReference>
<reference evidence="2" key="2">
    <citation type="submission" date="2025-09" db="UniProtKB">
        <authorList>
            <consortium name="Ensembl"/>
        </authorList>
    </citation>
    <scope>IDENTIFICATION</scope>
</reference>
<feature type="region of interest" description="Disordered" evidence="1">
    <location>
        <begin position="34"/>
        <end position="54"/>
    </location>
</feature>
<evidence type="ECO:0000313" key="2">
    <source>
        <dbReference type="Ensembl" id="ENSLLEP00000048134.1"/>
    </source>
</evidence>
<evidence type="ECO:0000313" key="3">
    <source>
        <dbReference type="Proteomes" id="UP000694569"/>
    </source>
</evidence>
<evidence type="ECO:0000256" key="1">
    <source>
        <dbReference type="SAM" id="MobiDB-lite"/>
    </source>
</evidence>
<feature type="compositionally biased region" description="Polar residues" evidence="1">
    <location>
        <begin position="44"/>
        <end position="54"/>
    </location>
</feature>
<dbReference type="Ensembl" id="ENSLLET00000050019.1">
    <property type="protein sequence ID" value="ENSLLEP00000048134.1"/>
    <property type="gene ID" value="ENSLLEG00000030380.1"/>
</dbReference>
<dbReference type="Proteomes" id="UP000694569">
    <property type="component" value="Unplaced"/>
</dbReference>
<keyword evidence="3" id="KW-1185">Reference proteome</keyword>
<dbReference type="PANTHER" id="PTHR46424">
    <property type="entry name" value="UBX DOMAIN-CONTAINING PROTEIN 4"/>
    <property type="match status" value="1"/>
</dbReference>
<organism evidence="2 3">
    <name type="scientific">Leptobrachium leishanense</name>
    <name type="common">Leishan spiny toad</name>
    <dbReference type="NCBI Taxonomy" id="445787"/>
    <lineage>
        <taxon>Eukaryota</taxon>
        <taxon>Metazoa</taxon>
        <taxon>Chordata</taxon>
        <taxon>Craniata</taxon>
        <taxon>Vertebrata</taxon>
        <taxon>Euteleostomi</taxon>
        <taxon>Amphibia</taxon>
        <taxon>Batrachia</taxon>
        <taxon>Anura</taxon>
        <taxon>Pelobatoidea</taxon>
        <taxon>Megophryidae</taxon>
        <taxon>Leptobrachium</taxon>
    </lineage>
</organism>
<accession>A0A8C5R5Y8</accession>
<name>A0A8C5R5Y8_9ANUR</name>
<reference evidence="2" key="1">
    <citation type="submission" date="2025-08" db="UniProtKB">
        <authorList>
            <consortium name="Ensembl"/>
        </authorList>
    </citation>
    <scope>IDENTIFICATION</scope>
</reference>
<dbReference type="GO" id="GO:0005783">
    <property type="term" value="C:endoplasmic reticulum"/>
    <property type="evidence" value="ECO:0007669"/>
    <property type="project" value="TreeGrafter"/>
</dbReference>
<protein>
    <submittedName>
        <fullName evidence="2">Uncharacterized protein</fullName>
    </submittedName>
</protein>
<dbReference type="OrthoDB" id="2445133at2759"/>
<dbReference type="GeneTree" id="ENSGT00940000170936"/>
<dbReference type="GO" id="GO:0036503">
    <property type="term" value="P:ERAD pathway"/>
    <property type="evidence" value="ECO:0007669"/>
    <property type="project" value="TreeGrafter"/>
</dbReference>
<sequence>MSPLPVVSFRETVRKRVTDKRTDEFKKEGKIYRLRTQDDEDENNTWNGNSTQQM</sequence>